<name>A0ABN6LBU6_9BACT</name>
<evidence type="ECO:0000256" key="5">
    <source>
        <dbReference type="ARBA" id="ARBA00023136"/>
    </source>
</evidence>
<geneLocation type="plasmid" evidence="10 11">
    <name>pPP1</name>
</geneLocation>
<dbReference type="InterPro" id="IPR012910">
    <property type="entry name" value="Plug_dom"/>
</dbReference>
<evidence type="ECO:0000256" key="2">
    <source>
        <dbReference type="ARBA" id="ARBA00022448"/>
    </source>
</evidence>
<dbReference type="RefSeq" id="WP_338398503.1">
    <property type="nucleotide sequence ID" value="NZ_AP025293.1"/>
</dbReference>
<comment type="subcellular location">
    <subcellularLocation>
        <location evidence="1 7">Cell outer membrane</location>
        <topology evidence="1 7">Multi-pass membrane protein</topology>
    </subcellularLocation>
</comment>
<evidence type="ECO:0000313" key="11">
    <source>
        <dbReference type="Proteomes" id="UP001354989"/>
    </source>
</evidence>
<dbReference type="Proteomes" id="UP001354989">
    <property type="component" value="Plasmid pPP1"/>
</dbReference>
<evidence type="ECO:0000256" key="6">
    <source>
        <dbReference type="ARBA" id="ARBA00023237"/>
    </source>
</evidence>
<keyword evidence="5 7" id="KW-0472">Membrane</keyword>
<dbReference type="NCBIfam" id="TIGR04057">
    <property type="entry name" value="SusC_RagA_signa"/>
    <property type="match status" value="1"/>
</dbReference>
<keyword evidence="8" id="KW-0732">Signal</keyword>
<sequence length="1016" mass="111146">MLKHYLNKHLILLFVMLIGLSSAAIAQKISGQILDANATPIIGASVVEAGTTNGVITDFEGAFSLELTNKDAKIKVSFIGYESQEITVGNQSFIKVTLTEDVTELEELVVIGYGTQKKQNITGAIASIDSKAIEGRPVADVQSALQGQVAGVQISTGGTGPGAESSVRIRGTASITGGSDPLYVVDGFIMANGGAFTTINPSDIESINVLKDASAAAIYGARAANGVVIITTKRGKGGATRFNVNTFIGTQAPTQTLDLLNAEEYRTMYNMARDNAGKPRIANLADESQPLENNTDWQKETLQRAPMKNFEFSAAGGSENAHFYTSVRHYDEAGMINNTGFDRTSIRFNGDARTGRFKMGASLYFSNANYDEEFNTGDKGMMFHAISNSPAIAVRDENNVGGFNGPKAADGYVQKLNPVAATELVSNRRVNNRFVGNVYGEFEILEGLVYKMNGGADYSGTHRKMFAPYFDLGNGIAAVGLPNGAELQESRGEFASWLFENTLNYKTSFGKHSLGLLAGHSAMHSQYGSQHITVVGGQLSQDFPQINGSANVNGIPQGFLVQERTLSYIGRAIYDYDEKYLATFNFRRDGSSKFSKENFFDNFYSGSVGWLLSKEDFFKNDVVNYLKIRASYGFLGNDKIDANATRFIMNLNSRYPFGGSMDVGVAPGDQLANQNLVWEKQQQMNIGADFALLKNKLTGTIDYFVKNSNDLLISYNLPRSTGGANMFLNAGEVQNKGVELSLNYTNKVGELNYNFGVNGTYLTNEVTALVDGVSAINRGRNAIFGDMNRIEPGNSLFAFYGLETDGIYKSQDEITNGPTPLQGTKPGDFRFKDISGPEGVPDGKIDGDDRTFIGDGNQDFVYGFNLGLNYKRFDFSMQWQGVQGNDVYSTLKFYSQGYFNDFNMTKDVLNAWTPQNPNSDQPRAIPHDQFKERNSVSSYWIQDGSYLRLKNLQVGYSFNMENVAFLNSLRVYAAGQNLLTFTKYQGYDPEVAFSGIEGTRIYPTGRSLIVGVQVGF</sequence>
<dbReference type="EMBL" id="AP025293">
    <property type="protein sequence ID" value="BDD00691.1"/>
    <property type="molecule type" value="Genomic_DNA"/>
</dbReference>
<dbReference type="Pfam" id="PF13715">
    <property type="entry name" value="CarbopepD_reg_2"/>
    <property type="match status" value="1"/>
</dbReference>
<evidence type="ECO:0000256" key="8">
    <source>
        <dbReference type="SAM" id="SignalP"/>
    </source>
</evidence>
<evidence type="ECO:0000256" key="4">
    <source>
        <dbReference type="ARBA" id="ARBA00022692"/>
    </source>
</evidence>
<accession>A0ABN6LBU6</accession>
<organism evidence="10 11">
    <name type="scientific">Persicobacter psychrovividus</name>
    <dbReference type="NCBI Taxonomy" id="387638"/>
    <lineage>
        <taxon>Bacteria</taxon>
        <taxon>Pseudomonadati</taxon>
        <taxon>Bacteroidota</taxon>
        <taxon>Cytophagia</taxon>
        <taxon>Cytophagales</taxon>
        <taxon>Persicobacteraceae</taxon>
        <taxon>Persicobacter</taxon>
    </lineage>
</organism>
<dbReference type="PROSITE" id="PS52016">
    <property type="entry name" value="TONB_DEPENDENT_REC_3"/>
    <property type="match status" value="1"/>
</dbReference>
<dbReference type="Gene3D" id="2.170.130.10">
    <property type="entry name" value="TonB-dependent receptor, plug domain"/>
    <property type="match status" value="1"/>
</dbReference>
<dbReference type="InterPro" id="IPR023997">
    <property type="entry name" value="TonB-dep_OMP_SusC/RagA_CS"/>
</dbReference>
<evidence type="ECO:0000256" key="3">
    <source>
        <dbReference type="ARBA" id="ARBA00022452"/>
    </source>
</evidence>
<keyword evidence="2 7" id="KW-0813">Transport</keyword>
<evidence type="ECO:0000256" key="1">
    <source>
        <dbReference type="ARBA" id="ARBA00004571"/>
    </source>
</evidence>
<keyword evidence="11" id="KW-1185">Reference proteome</keyword>
<evidence type="ECO:0000259" key="9">
    <source>
        <dbReference type="Pfam" id="PF07715"/>
    </source>
</evidence>
<protein>
    <submittedName>
        <fullName evidence="10">SusC/RagA family TonB-linked outer membrane protein</fullName>
    </submittedName>
</protein>
<evidence type="ECO:0000313" key="10">
    <source>
        <dbReference type="EMBL" id="BDD00691.1"/>
    </source>
</evidence>
<keyword evidence="3 7" id="KW-1134">Transmembrane beta strand</keyword>
<dbReference type="Gene3D" id="2.60.40.1120">
    <property type="entry name" value="Carboxypeptidase-like, regulatory domain"/>
    <property type="match status" value="1"/>
</dbReference>
<reference evidence="10 11" key="1">
    <citation type="submission" date="2021-12" db="EMBL/GenBank/DDBJ databases">
        <title>Genome sequencing of bacteria with rrn-lacking chromosome and rrn-plasmid.</title>
        <authorList>
            <person name="Anda M."/>
            <person name="Iwasaki W."/>
        </authorList>
    </citation>
    <scope>NUCLEOTIDE SEQUENCE [LARGE SCALE GENOMIC DNA]</scope>
    <source>
        <strain evidence="10 11">NBRC 101262</strain>
        <plasmid evidence="10 11">pPP1</plasmid>
    </source>
</reference>
<comment type="similarity">
    <text evidence="7">Belongs to the TonB-dependent receptor family.</text>
</comment>
<dbReference type="NCBIfam" id="TIGR04056">
    <property type="entry name" value="OMP_RagA_SusC"/>
    <property type="match status" value="1"/>
</dbReference>
<dbReference type="InterPro" id="IPR037066">
    <property type="entry name" value="Plug_dom_sf"/>
</dbReference>
<dbReference type="InterPro" id="IPR023996">
    <property type="entry name" value="TonB-dep_OMP_SusC/RagA"/>
</dbReference>
<dbReference type="SUPFAM" id="SSF49464">
    <property type="entry name" value="Carboxypeptidase regulatory domain-like"/>
    <property type="match status" value="1"/>
</dbReference>
<dbReference type="InterPro" id="IPR008969">
    <property type="entry name" value="CarboxyPept-like_regulatory"/>
</dbReference>
<evidence type="ECO:0000256" key="7">
    <source>
        <dbReference type="PROSITE-ProRule" id="PRU01360"/>
    </source>
</evidence>
<dbReference type="InterPro" id="IPR036942">
    <property type="entry name" value="Beta-barrel_TonB_sf"/>
</dbReference>
<feature type="chain" id="PRO_5047323144" evidence="8">
    <location>
        <begin position="27"/>
        <end position="1016"/>
    </location>
</feature>
<proteinExistence type="inferred from homology"/>
<dbReference type="Gene3D" id="2.40.170.20">
    <property type="entry name" value="TonB-dependent receptor, beta-barrel domain"/>
    <property type="match status" value="1"/>
</dbReference>
<gene>
    <name evidence="10" type="ORF">PEPS_29710</name>
</gene>
<feature type="signal peptide" evidence="8">
    <location>
        <begin position="1"/>
        <end position="26"/>
    </location>
</feature>
<dbReference type="InterPro" id="IPR039426">
    <property type="entry name" value="TonB-dep_rcpt-like"/>
</dbReference>
<keyword evidence="10" id="KW-0614">Plasmid</keyword>
<dbReference type="Pfam" id="PF07715">
    <property type="entry name" value="Plug"/>
    <property type="match status" value="1"/>
</dbReference>
<keyword evidence="4 7" id="KW-0812">Transmembrane</keyword>
<keyword evidence="6 7" id="KW-0998">Cell outer membrane</keyword>
<feature type="domain" description="TonB-dependent receptor plug" evidence="9">
    <location>
        <begin position="117"/>
        <end position="227"/>
    </location>
</feature>
<dbReference type="SUPFAM" id="SSF56935">
    <property type="entry name" value="Porins"/>
    <property type="match status" value="1"/>
</dbReference>